<keyword evidence="2" id="KW-1185">Reference proteome</keyword>
<dbReference type="SUPFAM" id="SSF56219">
    <property type="entry name" value="DNase I-like"/>
    <property type="match status" value="1"/>
</dbReference>
<proteinExistence type="predicted"/>
<sequence length="173" mass="20457">MENQSKIQFTGFYGQADPNVKNHSWDTIKRISRMVKEDWIVGGDFNAIMDDAEKMRTRRKPRMQIDEFREVLEELPLVDIKTTRGWFAWINNRDGNKLVKKRLDRFVMAANTFSVFPFIEANVIRHTKSDHDVVLLDTLVRKPKEKQKDPRLSFKFNACWANDKRANEIIKNV</sequence>
<comment type="caution">
    <text evidence="1">The sequence shown here is derived from an EMBL/GenBank/DDBJ whole genome shotgun (WGS) entry which is preliminary data.</text>
</comment>
<dbReference type="EMBL" id="JARKNE010000005">
    <property type="protein sequence ID" value="KAK5833747.1"/>
    <property type="molecule type" value="Genomic_DNA"/>
</dbReference>
<dbReference type="Gene3D" id="3.60.10.10">
    <property type="entry name" value="Endonuclease/exonuclease/phosphatase"/>
    <property type="match status" value="1"/>
</dbReference>
<protein>
    <recommendedName>
        <fullName evidence="3">Endonuclease/exonuclease/phosphatase domain-containing protein</fullName>
    </recommendedName>
</protein>
<name>A0ABR0Q3W4_GOSAR</name>
<dbReference type="Proteomes" id="UP001358586">
    <property type="component" value="Chromosome 5"/>
</dbReference>
<evidence type="ECO:0008006" key="3">
    <source>
        <dbReference type="Google" id="ProtNLM"/>
    </source>
</evidence>
<organism evidence="1 2">
    <name type="scientific">Gossypium arboreum</name>
    <name type="common">Tree cotton</name>
    <name type="synonym">Gossypium nanking</name>
    <dbReference type="NCBI Taxonomy" id="29729"/>
    <lineage>
        <taxon>Eukaryota</taxon>
        <taxon>Viridiplantae</taxon>
        <taxon>Streptophyta</taxon>
        <taxon>Embryophyta</taxon>
        <taxon>Tracheophyta</taxon>
        <taxon>Spermatophyta</taxon>
        <taxon>Magnoliopsida</taxon>
        <taxon>eudicotyledons</taxon>
        <taxon>Gunneridae</taxon>
        <taxon>Pentapetalae</taxon>
        <taxon>rosids</taxon>
        <taxon>malvids</taxon>
        <taxon>Malvales</taxon>
        <taxon>Malvaceae</taxon>
        <taxon>Malvoideae</taxon>
        <taxon>Gossypium</taxon>
    </lineage>
</organism>
<dbReference type="InterPro" id="IPR036691">
    <property type="entry name" value="Endo/exonu/phosph_ase_sf"/>
</dbReference>
<reference evidence="1 2" key="1">
    <citation type="submission" date="2023-03" db="EMBL/GenBank/DDBJ databases">
        <title>WGS of Gossypium arboreum.</title>
        <authorList>
            <person name="Yu D."/>
        </authorList>
    </citation>
    <scope>NUCLEOTIDE SEQUENCE [LARGE SCALE GENOMIC DNA]</scope>
    <source>
        <tissue evidence="1">Leaf</tissue>
    </source>
</reference>
<gene>
    <name evidence="1" type="ORF">PVK06_017601</name>
</gene>
<dbReference type="PANTHER" id="PTHR33710">
    <property type="entry name" value="BNAC02G09200D PROTEIN"/>
    <property type="match status" value="1"/>
</dbReference>
<accession>A0ABR0Q3W4</accession>
<evidence type="ECO:0000313" key="2">
    <source>
        <dbReference type="Proteomes" id="UP001358586"/>
    </source>
</evidence>
<evidence type="ECO:0000313" key="1">
    <source>
        <dbReference type="EMBL" id="KAK5833747.1"/>
    </source>
</evidence>
<dbReference type="PANTHER" id="PTHR33710:SF64">
    <property type="entry name" value="ENDONUCLEASE_EXONUCLEASE_PHOSPHATASE DOMAIN-CONTAINING PROTEIN"/>
    <property type="match status" value="1"/>
</dbReference>